<reference evidence="6" key="1">
    <citation type="journal article" date="2019" name="Int. J. Syst. Evol. Microbiol.">
        <title>Halobacteriovorax valvorus sp. nov., a novel prokaryotic predator isolated from coastal seawater of China.</title>
        <authorList>
            <person name="Chen M.-X."/>
        </authorList>
    </citation>
    <scope>NUCLEOTIDE SEQUENCE [LARGE SCALE GENOMIC DNA]</scope>
    <source>
        <strain evidence="6">BL9</strain>
    </source>
</reference>
<keyword evidence="4" id="KW-0460">Magnesium</keyword>
<evidence type="ECO:0000313" key="5">
    <source>
        <dbReference type="EMBL" id="RZF22212.1"/>
    </source>
</evidence>
<keyword evidence="2" id="KW-0479">Metal-binding</keyword>
<dbReference type="Gene3D" id="3.40.50.1000">
    <property type="entry name" value="HAD superfamily/HAD-like"/>
    <property type="match status" value="2"/>
</dbReference>
<dbReference type="SUPFAM" id="SSF56784">
    <property type="entry name" value="HAD-like"/>
    <property type="match status" value="1"/>
</dbReference>
<organism evidence="5 6">
    <name type="scientific">Halobacteriovorax vibrionivorans</name>
    <dbReference type="NCBI Taxonomy" id="2152716"/>
    <lineage>
        <taxon>Bacteria</taxon>
        <taxon>Pseudomonadati</taxon>
        <taxon>Bdellovibrionota</taxon>
        <taxon>Bacteriovoracia</taxon>
        <taxon>Bacteriovoracales</taxon>
        <taxon>Halobacteriovoraceae</taxon>
        <taxon>Halobacteriovorax</taxon>
    </lineage>
</organism>
<keyword evidence="3" id="KW-0378">Hydrolase</keyword>
<dbReference type="InterPro" id="IPR016695">
    <property type="entry name" value="Pur_nucleotidase"/>
</dbReference>
<dbReference type="EMBL" id="QDKL01000001">
    <property type="protein sequence ID" value="RZF22212.1"/>
    <property type="molecule type" value="Genomic_DNA"/>
</dbReference>
<evidence type="ECO:0000313" key="6">
    <source>
        <dbReference type="Proteomes" id="UP000443582"/>
    </source>
</evidence>
<protein>
    <submittedName>
        <fullName evidence="5">5'-nucleotidase</fullName>
    </submittedName>
</protein>
<evidence type="ECO:0000256" key="2">
    <source>
        <dbReference type="ARBA" id="ARBA00022723"/>
    </source>
</evidence>
<proteinExistence type="inferred from homology"/>
<dbReference type="InterPro" id="IPR036412">
    <property type="entry name" value="HAD-like_sf"/>
</dbReference>
<gene>
    <name evidence="5" type="ORF">DAY19_00150</name>
</gene>
<name>A0ABY0IHX8_9BACT</name>
<dbReference type="RefSeq" id="WP_114705156.1">
    <property type="nucleotide sequence ID" value="NZ_QDKL01000001.1"/>
</dbReference>
<comment type="similarity">
    <text evidence="1">Belongs to the 5'(3')-deoxyribonucleotidase family.</text>
</comment>
<dbReference type="PANTHER" id="PTHR12103">
    <property type="entry name" value="5'-NUCLEOTIDASE DOMAIN-CONTAINING"/>
    <property type="match status" value="1"/>
</dbReference>
<dbReference type="InterPro" id="IPR023214">
    <property type="entry name" value="HAD_sf"/>
</dbReference>
<evidence type="ECO:0000256" key="4">
    <source>
        <dbReference type="ARBA" id="ARBA00022842"/>
    </source>
</evidence>
<dbReference type="PIRSF" id="PIRSF017434">
    <property type="entry name" value="Purine_5'-nucleotidase"/>
    <property type="match status" value="1"/>
</dbReference>
<evidence type="ECO:0000256" key="1">
    <source>
        <dbReference type="ARBA" id="ARBA00009589"/>
    </source>
</evidence>
<dbReference type="Pfam" id="PF05761">
    <property type="entry name" value="5_nucleotid"/>
    <property type="match status" value="1"/>
</dbReference>
<dbReference type="NCBIfam" id="TIGR02244">
    <property type="entry name" value="HAD-IG-Ncltidse"/>
    <property type="match status" value="1"/>
</dbReference>
<accession>A0ABY0IHX8</accession>
<evidence type="ECO:0000256" key="3">
    <source>
        <dbReference type="ARBA" id="ARBA00022801"/>
    </source>
</evidence>
<dbReference type="Proteomes" id="UP000443582">
    <property type="component" value="Unassembled WGS sequence"/>
</dbReference>
<comment type="caution">
    <text evidence="5">The sequence shown here is derived from an EMBL/GenBank/DDBJ whole genome shotgun (WGS) entry which is preliminary data.</text>
</comment>
<keyword evidence="6" id="KW-1185">Reference proteome</keyword>
<sequence>MSVYVNRTLNMKKIKAIGFDMDYTLVRYKTEAFEKFVFELVLEKLVEIKKYPAEITNIKFDFNQVIQGLIIDKLRGNILQTNRYGKVKIAKHGTKSIDFRDLTEIYGNSIIDLNSDQYQSLDTNFSISNGAMFSNLVDLKDNGLKLPDYETLSSDIKEVIDIAHSDGSLKGHVQENLEDFIIADPEVAKLLERFKRFGKKLILITNSEWSWTKSLMEHTIDPFLKEHDSWMELFDISICLAFKPRFFSVSNMFLEINPDTGFMTNAEGPLEQNKVYQGGWAGKLQKDLGLEGEEILYLGDHIYGDVLTLKKTFNWRTALIFDPLQSEIDAIKKSAPTQALIDAEMKKKEKLEHELNKLELLKHEDPEKYNKEDIGKIFSEIDKINTKISQHLETYRQFFNPHWGEMMRAGLEESRFADQVEKYACFYMAKITDLLEYTPRTYFRPTKRVLAHEITEPNF</sequence>
<dbReference type="PANTHER" id="PTHR12103:SF22">
    <property type="entry name" value="HAD-SUPERFAMILY HYDROLASE, SUBFAMILY IG, 5'-NUCLEOTIDASE"/>
    <property type="match status" value="1"/>
</dbReference>
<dbReference type="InterPro" id="IPR008380">
    <property type="entry name" value="HAD-SF_hydro_IG_5-nucl"/>
</dbReference>